<evidence type="ECO:0000313" key="2">
    <source>
        <dbReference type="Proteomes" id="UP000269396"/>
    </source>
</evidence>
<name>A0A183PW94_9TREM</name>
<evidence type="ECO:0000313" key="1">
    <source>
        <dbReference type="EMBL" id="VDP77605.1"/>
    </source>
</evidence>
<gene>
    <name evidence="1" type="ORF">SMTD_LOCUS18631</name>
</gene>
<organism evidence="1 2">
    <name type="scientific">Schistosoma mattheei</name>
    <dbReference type="NCBI Taxonomy" id="31246"/>
    <lineage>
        <taxon>Eukaryota</taxon>
        <taxon>Metazoa</taxon>
        <taxon>Spiralia</taxon>
        <taxon>Lophotrochozoa</taxon>
        <taxon>Platyhelminthes</taxon>
        <taxon>Trematoda</taxon>
        <taxon>Digenea</taxon>
        <taxon>Strigeidida</taxon>
        <taxon>Schistosomatoidea</taxon>
        <taxon>Schistosomatidae</taxon>
        <taxon>Schistosoma</taxon>
    </lineage>
</organism>
<reference evidence="1 2" key="1">
    <citation type="submission" date="2018-11" db="EMBL/GenBank/DDBJ databases">
        <authorList>
            <consortium name="Pathogen Informatics"/>
        </authorList>
    </citation>
    <scope>NUCLEOTIDE SEQUENCE [LARGE SCALE GENOMIC DNA]</scope>
    <source>
        <strain>Denwood</strain>
        <strain evidence="2">Zambia</strain>
    </source>
</reference>
<protein>
    <submittedName>
        <fullName evidence="1">Uncharacterized protein</fullName>
    </submittedName>
</protein>
<dbReference type="EMBL" id="UZAL01040819">
    <property type="protein sequence ID" value="VDP77605.1"/>
    <property type="molecule type" value="Genomic_DNA"/>
</dbReference>
<dbReference type="Proteomes" id="UP000269396">
    <property type="component" value="Unassembled WGS sequence"/>
</dbReference>
<dbReference type="AlphaFoldDB" id="A0A183PW94"/>
<accession>A0A183PW94</accession>
<keyword evidence="2" id="KW-1185">Reference proteome</keyword>
<sequence>MGVKVSFFWFHLVLYMHSVERLCRLIGHQFNLDLVFWFIMFKTIILHSRLQRNYQQYNLR</sequence>
<proteinExistence type="predicted"/>